<evidence type="ECO:0000313" key="2">
    <source>
        <dbReference type="Proteomes" id="UP000494363"/>
    </source>
</evidence>
<protein>
    <submittedName>
        <fullName evidence="1">Uncharacterized protein</fullName>
    </submittedName>
</protein>
<dbReference type="EMBL" id="CADIKH010000434">
    <property type="protein sequence ID" value="CAB3775340.1"/>
    <property type="molecule type" value="Genomic_DNA"/>
</dbReference>
<gene>
    <name evidence="1" type="ORF">LMG29542_08722</name>
</gene>
<name>A0A6J5F907_9BURK</name>
<dbReference type="AlphaFoldDB" id="A0A6J5F907"/>
<keyword evidence="2" id="KW-1185">Reference proteome</keyword>
<organism evidence="1 2">
    <name type="scientific">Paraburkholderia humisilvae</name>
    <dbReference type="NCBI Taxonomy" id="627669"/>
    <lineage>
        <taxon>Bacteria</taxon>
        <taxon>Pseudomonadati</taxon>
        <taxon>Pseudomonadota</taxon>
        <taxon>Betaproteobacteria</taxon>
        <taxon>Burkholderiales</taxon>
        <taxon>Burkholderiaceae</taxon>
        <taxon>Paraburkholderia</taxon>
    </lineage>
</organism>
<proteinExistence type="predicted"/>
<sequence length="159" mass="17479">MELLGCDFGETIIMHLPHTDRVHQLDAGQDDASTPEILEAHHWFDDAFAGAVILVHDVIQVLVLAYLDRCRPPGVERLECGQIGAAFIHANRVGLTVLVNRLLKVAARSGLVTMGARNRKSTVLPCLYTLQLLPTARLCHPNAFSNNGTSLMTQRCTLE</sequence>
<accession>A0A6J5F907</accession>
<dbReference type="Proteomes" id="UP000494363">
    <property type="component" value="Unassembled WGS sequence"/>
</dbReference>
<evidence type="ECO:0000313" key="1">
    <source>
        <dbReference type="EMBL" id="CAB3775340.1"/>
    </source>
</evidence>
<reference evidence="1 2" key="1">
    <citation type="submission" date="2020-04" db="EMBL/GenBank/DDBJ databases">
        <authorList>
            <person name="De Canck E."/>
        </authorList>
    </citation>
    <scope>NUCLEOTIDE SEQUENCE [LARGE SCALE GENOMIC DNA]</scope>
    <source>
        <strain evidence="1 2">LMG 29542</strain>
    </source>
</reference>